<dbReference type="GO" id="GO:0009236">
    <property type="term" value="P:cobalamin biosynthetic process"/>
    <property type="evidence" value="ECO:0007669"/>
    <property type="project" value="UniProtKB-UniRule"/>
</dbReference>
<feature type="domain" description="Tetrapyrrole methylase" evidence="8">
    <location>
        <begin position="4"/>
        <end position="216"/>
    </location>
</feature>
<keyword evidence="3" id="KW-0169">Cobalamin biosynthesis</keyword>
<evidence type="ECO:0000256" key="5">
    <source>
        <dbReference type="ARBA" id="ARBA00022679"/>
    </source>
</evidence>
<dbReference type="InterPro" id="IPR014777">
    <property type="entry name" value="4pyrrole_Mease_sub1"/>
</dbReference>
<dbReference type="InterPro" id="IPR012382">
    <property type="entry name" value="CobI/CbiL"/>
</dbReference>
<proteinExistence type="inferred from homology"/>
<accession>A0A8J8PGC6</accession>
<keyword evidence="4" id="KW-0489">Methyltransferase</keyword>
<dbReference type="GeneID" id="41322618"/>
<dbReference type="OMA" id="LYGSFMH"/>
<dbReference type="PANTHER" id="PTHR43467:SF2">
    <property type="entry name" value="COBALT-PRECORRIN-2 C(20)-METHYLTRANSFERASE"/>
    <property type="match status" value="1"/>
</dbReference>
<dbReference type="EMBL" id="LVVT01000022">
    <property type="protein sequence ID" value="TQS81525.1"/>
    <property type="molecule type" value="Genomic_DNA"/>
</dbReference>
<evidence type="ECO:0000259" key="8">
    <source>
        <dbReference type="Pfam" id="PF00590"/>
    </source>
</evidence>
<dbReference type="GO" id="GO:0032259">
    <property type="term" value="P:methylation"/>
    <property type="evidence" value="ECO:0007669"/>
    <property type="project" value="UniProtKB-KW"/>
</dbReference>
<evidence type="ECO:0000256" key="4">
    <source>
        <dbReference type="ARBA" id="ARBA00022603"/>
    </source>
</evidence>
<evidence type="ECO:0000256" key="1">
    <source>
        <dbReference type="ARBA" id="ARBA00004953"/>
    </source>
</evidence>
<protein>
    <submittedName>
        <fullName evidence="9">Precorrin-2 C(20)-methyltransferase</fullName>
    </submittedName>
</protein>
<dbReference type="UniPathway" id="UPA00148"/>
<gene>
    <name evidence="9" type="ORF">A3207_03745</name>
</gene>
<comment type="pathway">
    <text evidence="1">Cofactor biosynthesis; adenosylcobalamin biosynthesis.</text>
</comment>
<keyword evidence="5" id="KW-0808">Transferase</keyword>
<dbReference type="Pfam" id="PF00590">
    <property type="entry name" value="TP_methylase"/>
    <property type="match status" value="1"/>
</dbReference>
<dbReference type="InterPro" id="IPR006364">
    <property type="entry name" value="CobI/CbiL/CobIJ_dom"/>
</dbReference>
<evidence type="ECO:0000313" key="10">
    <source>
        <dbReference type="Proteomes" id="UP000752814"/>
    </source>
</evidence>
<dbReference type="PANTHER" id="PTHR43467">
    <property type="entry name" value="COBALT-PRECORRIN-2 C(20)-METHYLTRANSFERASE"/>
    <property type="match status" value="1"/>
</dbReference>
<dbReference type="GO" id="GO:0030788">
    <property type="term" value="F:precorrin-2 C20-methyltransferase activity"/>
    <property type="evidence" value="ECO:0007669"/>
    <property type="project" value="InterPro"/>
</dbReference>
<dbReference type="InterPro" id="IPR000878">
    <property type="entry name" value="4pyrrol_Mease"/>
</dbReference>
<dbReference type="Gene3D" id="3.30.950.10">
    <property type="entry name" value="Methyltransferase, Cobalt-precorrin-4 Transmethylase, Domain 2"/>
    <property type="match status" value="1"/>
</dbReference>
<reference evidence="9" key="1">
    <citation type="submission" date="2016-03" db="EMBL/GenBank/DDBJ databases">
        <authorList>
            <person name="Borrel G."/>
            <person name="Mccann A."/>
            <person name="O'Toole P.W."/>
        </authorList>
    </citation>
    <scope>NUCLEOTIDE SEQUENCE</scope>
    <source>
        <strain evidence="9">183</strain>
    </source>
</reference>
<name>A0A8J8PGC6_9ARCH</name>
<evidence type="ECO:0000256" key="2">
    <source>
        <dbReference type="ARBA" id="ARBA00005879"/>
    </source>
</evidence>
<comment type="caution">
    <text evidence="9">The sequence shown here is derived from an EMBL/GenBank/DDBJ whole genome shotgun (WGS) entry which is preliminary data.</text>
</comment>
<evidence type="ECO:0000256" key="3">
    <source>
        <dbReference type="ARBA" id="ARBA00022573"/>
    </source>
</evidence>
<keyword evidence="6" id="KW-0949">S-adenosyl-L-methionine</keyword>
<evidence type="ECO:0000256" key="6">
    <source>
        <dbReference type="ARBA" id="ARBA00022691"/>
    </source>
</evidence>
<dbReference type="Gene3D" id="3.40.1010.10">
    <property type="entry name" value="Cobalt-precorrin-4 Transmethylase, Domain 1"/>
    <property type="match status" value="1"/>
</dbReference>
<dbReference type="SUPFAM" id="SSF53790">
    <property type="entry name" value="Tetrapyrrole methylase"/>
    <property type="match status" value="1"/>
</dbReference>
<comment type="similarity">
    <text evidence="2 7">Belongs to the precorrin methyltransferase family.</text>
</comment>
<sequence>MAGKLYGIGVGPGDPGLLTLKAKTILENSEVIAIPVKVLGEHSVAMDIVEQVVDVSGKKVIEVLFSMNPDDDVRVQCRAEAGKLLTDELENGRNIAMITIGDVSVYSTYMYINQFIEEAGFETEIIPGIPSFCSGAALAKLPLMEGRESLVVIPSTQDGDLLSNALGMFENVVVMKVGGSSMQKLAEAMSEKGIELSKATVLSRIGLEGEYIGPVDLSKEYNYLTTVIIKKK</sequence>
<dbReference type="AlphaFoldDB" id="A0A8J8PGC6"/>
<evidence type="ECO:0000256" key="7">
    <source>
        <dbReference type="PIRNR" id="PIRNR036427"/>
    </source>
</evidence>
<dbReference type="NCBIfam" id="TIGR01467">
    <property type="entry name" value="cobI_cbiL"/>
    <property type="match status" value="1"/>
</dbReference>
<dbReference type="PIRSF" id="PIRSF036427">
    <property type="entry name" value="Precrrn-2_mtase"/>
    <property type="match status" value="1"/>
</dbReference>
<dbReference type="InterPro" id="IPR035996">
    <property type="entry name" value="4pyrrol_Methylase_sf"/>
</dbReference>
<organism evidence="9 10">
    <name type="scientific">Candidatus Methanomassiliicoccus intestinalis</name>
    <dbReference type="NCBI Taxonomy" id="1406512"/>
    <lineage>
        <taxon>Archaea</taxon>
        <taxon>Methanobacteriati</taxon>
        <taxon>Thermoplasmatota</taxon>
        <taxon>Thermoplasmata</taxon>
        <taxon>Methanomassiliicoccales</taxon>
        <taxon>Methanomassiliicoccaceae</taxon>
        <taxon>Methanomassiliicoccus</taxon>
    </lineage>
</organism>
<dbReference type="Proteomes" id="UP000752814">
    <property type="component" value="Unassembled WGS sequence"/>
</dbReference>
<dbReference type="RefSeq" id="WP_020448107.1">
    <property type="nucleotide sequence ID" value="NZ_CAYAYA010000022.1"/>
</dbReference>
<dbReference type="CDD" id="cd11645">
    <property type="entry name" value="Precorrin_2_C20_MT"/>
    <property type="match status" value="1"/>
</dbReference>
<dbReference type="InterPro" id="IPR014776">
    <property type="entry name" value="4pyrrole_Mease_sub2"/>
</dbReference>
<evidence type="ECO:0000313" key="9">
    <source>
        <dbReference type="EMBL" id="TQS81525.1"/>
    </source>
</evidence>